<reference evidence="1" key="1">
    <citation type="submission" date="2021-02" db="EMBL/GenBank/DDBJ databases">
        <authorList>
            <consortium name="DOE Joint Genome Institute"/>
            <person name="Ahrendt S."/>
            <person name="Looney B.P."/>
            <person name="Miyauchi S."/>
            <person name="Morin E."/>
            <person name="Drula E."/>
            <person name="Courty P.E."/>
            <person name="Chicoki N."/>
            <person name="Fauchery L."/>
            <person name="Kohler A."/>
            <person name="Kuo A."/>
            <person name="Labutti K."/>
            <person name="Pangilinan J."/>
            <person name="Lipzen A."/>
            <person name="Riley R."/>
            <person name="Andreopoulos W."/>
            <person name="He G."/>
            <person name="Johnson J."/>
            <person name="Barry K.W."/>
            <person name="Grigoriev I.V."/>
            <person name="Nagy L."/>
            <person name="Hibbett D."/>
            <person name="Henrissat B."/>
            <person name="Matheny P.B."/>
            <person name="Labbe J."/>
            <person name="Martin F."/>
        </authorList>
    </citation>
    <scope>NUCLEOTIDE SEQUENCE</scope>
    <source>
        <strain evidence="1">FP105234-sp</strain>
    </source>
</reference>
<proteinExistence type="predicted"/>
<accession>A0ACB8S525</accession>
<organism evidence="1 2">
    <name type="scientific">Auriscalpium vulgare</name>
    <dbReference type="NCBI Taxonomy" id="40419"/>
    <lineage>
        <taxon>Eukaryota</taxon>
        <taxon>Fungi</taxon>
        <taxon>Dikarya</taxon>
        <taxon>Basidiomycota</taxon>
        <taxon>Agaricomycotina</taxon>
        <taxon>Agaricomycetes</taxon>
        <taxon>Russulales</taxon>
        <taxon>Auriscalpiaceae</taxon>
        <taxon>Auriscalpium</taxon>
    </lineage>
</organism>
<gene>
    <name evidence="1" type="ORF">FA95DRAFT_1554179</name>
</gene>
<keyword evidence="2" id="KW-1185">Reference proteome</keyword>
<evidence type="ECO:0000313" key="1">
    <source>
        <dbReference type="EMBL" id="KAI0051654.1"/>
    </source>
</evidence>
<reference evidence="1" key="2">
    <citation type="journal article" date="2022" name="New Phytol.">
        <title>Evolutionary transition to the ectomycorrhizal habit in the genomes of a hyperdiverse lineage of mushroom-forming fungi.</title>
        <authorList>
            <person name="Looney B."/>
            <person name="Miyauchi S."/>
            <person name="Morin E."/>
            <person name="Drula E."/>
            <person name="Courty P.E."/>
            <person name="Kohler A."/>
            <person name="Kuo A."/>
            <person name="LaButti K."/>
            <person name="Pangilinan J."/>
            <person name="Lipzen A."/>
            <person name="Riley R."/>
            <person name="Andreopoulos W."/>
            <person name="He G."/>
            <person name="Johnson J."/>
            <person name="Nolan M."/>
            <person name="Tritt A."/>
            <person name="Barry K.W."/>
            <person name="Grigoriev I.V."/>
            <person name="Nagy L.G."/>
            <person name="Hibbett D."/>
            <person name="Henrissat B."/>
            <person name="Matheny P.B."/>
            <person name="Labbe J."/>
            <person name="Martin F.M."/>
        </authorList>
    </citation>
    <scope>NUCLEOTIDE SEQUENCE</scope>
    <source>
        <strain evidence="1">FP105234-sp</strain>
    </source>
</reference>
<protein>
    <submittedName>
        <fullName evidence="1">Uncharacterized protein</fullName>
    </submittedName>
</protein>
<dbReference type="Proteomes" id="UP000814033">
    <property type="component" value="Unassembled WGS sequence"/>
</dbReference>
<comment type="caution">
    <text evidence="1">The sequence shown here is derived from an EMBL/GenBank/DDBJ whole genome shotgun (WGS) entry which is preliminary data.</text>
</comment>
<name>A0ACB8S525_9AGAM</name>
<dbReference type="EMBL" id="MU275850">
    <property type="protein sequence ID" value="KAI0051654.1"/>
    <property type="molecule type" value="Genomic_DNA"/>
</dbReference>
<evidence type="ECO:0000313" key="2">
    <source>
        <dbReference type="Proteomes" id="UP000814033"/>
    </source>
</evidence>
<sequence>MVRGQTHRPNLKFVHPEYFSQLQHNRRFYCTLCTPEHRASVDSMTFRQAVKHENCREHLSRVSNDNPWDDRPNPADWNPDPSKYTLYDDLRVLERQQWVDLSPDLVAFWRRGMEAAERGEQTERMQEFLEQLEAQKGAARRADDAWNQGAAEWAWGIGSGDPWAQKAEDRGWGGWTGWGAPPKAHSDGRGSSGLASDVRDLTGSSAGRQQGGGTAGSSNFVDEFVRLQDIDSRRKEKMRTFFEASLAMK</sequence>